<dbReference type="EMBL" id="JAWDJW010006737">
    <property type="protein sequence ID" value="KAK3063736.1"/>
    <property type="molecule type" value="Genomic_DNA"/>
</dbReference>
<evidence type="ECO:0000313" key="2">
    <source>
        <dbReference type="Proteomes" id="UP001186974"/>
    </source>
</evidence>
<evidence type="ECO:0000313" key="1">
    <source>
        <dbReference type="EMBL" id="KAK3063736.1"/>
    </source>
</evidence>
<accession>A0ACC3D8Y6</accession>
<organism evidence="1 2">
    <name type="scientific">Coniosporium uncinatum</name>
    <dbReference type="NCBI Taxonomy" id="93489"/>
    <lineage>
        <taxon>Eukaryota</taxon>
        <taxon>Fungi</taxon>
        <taxon>Dikarya</taxon>
        <taxon>Ascomycota</taxon>
        <taxon>Pezizomycotina</taxon>
        <taxon>Dothideomycetes</taxon>
        <taxon>Dothideomycetes incertae sedis</taxon>
        <taxon>Coniosporium</taxon>
    </lineage>
</organism>
<comment type="caution">
    <text evidence="1">The sequence shown here is derived from an EMBL/GenBank/DDBJ whole genome shotgun (WGS) entry which is preliminary data.</text>
</comment>
<gene>
    <name evidence="1" type="ORF">LTS18_013176</name>
</gene>
<proteinExistence type="predicted"/>
<reference evidence="1" key="1">
    <citation type="submission" date="2024-09" db="EMBL/GenBank/DDBJ databases">
        <title>Black Yeasts Isolated from many extreme environments.</title>
        <authorList>
            <person name="Coleine C."/>
            <person name="Stajich J.E."/>
            <person name="Selbmann L."/>
        </authorList>
    </citation>
    <scope>NUCLEOTIDE SEQUENCE</scope>
    <source>
        <strain evidence="1">CCFEE 5737</strain>
    </source>
</reference>
<protein>
    <submittedName>
        <fullName evidence="1">Uncharacterized protein</fullName>
    </submittedName>
</protein>
<name>A0ACC3D8Y6_9PEZI</name>
<sequence>MAPKSTQAKNSHKPPSATHQPEPGNASSEAPNAQIPHLQTPRRSLRVAAAKDVTQAKAEDVSHEKTTQLRGFLHAQSPPETKLAVTVRGKDPKQRTGDRDTPENVPSEYSAVASDSVSPTKTASTDGGQTYMTLGPTEPSSRSPSTPRAPRSTLVSRRLSGVAVPVPEVTKQSDGNATTTQLQRFLDTGRKKRSPSREGPEPRCTKVGRTEHSVELNARDKLPVKVKELDSTSNGKRKESTSDAKVPKNGVTDRRDSGVSGLFDEIPPYNRRSPSDEQRIKTSNPVKGVGGNEKRLQSPASDESNDLAIKLININGQPALPSIDSKDIADIHPTGSHDKSGPESPSSSILKAPPSAKPHQPVASEHSNNTDSSIYSRPKGSTTRNIDLPFVCNTTINTPSIKDTRLPNTNFLPPWIVPADGHLNLDGGQFIRTARYTPAGTRLIASEPALRFSPDPSVFDIYTAFLALDAATQVLLLSRLNVAPAIQQSVTRRLHHNLLAASKYTSVAEGLADLQANGFDVEQLIHVAALVETNAFPLERLDETVGIGLFDVEGRFRHSETPNCFTTWNSNIQRLTTHAMRDLAAGEEIVVGFRAPPGVDPRVYVHQWWGGGLPIVDGQIVPEAEDSDIGTEPAETPAPAASSDRHPGFDRPLYTELQSIEWMEQNARAVVFAQTVEENNFSKATQYFDGGSLKEMHDIERMHRHDQKLYFEQRLWKHNHPNTPAPPMPKELWVPILGHYFNIAGHPQALREMFLMTDVQAEGYLYKTLHCPMKRLGPTPESERWQQKQDLRQKIRQLKDLRRRDPRHEDLCNELLGKAYGKMRKLKEQQYEELNERMRNIPGSVAQTVRMKVEMDRRKAELLPLKRRSYEIPVLTPEEKAETMEAYSEAWRRDKREREAKERIAVMMGTRVPSPESSADRIAAPAGDGTTTMDVDRQDRNSSASAANDTVEVTLSQSKPRADSVFSLAGSEVNGGGEHLEHGANGTEKPKPKPIQLPQDLYGNEGFAVDRPRKTVHFEEDDGADDVEMKDSYEGELDLQQTQDLEKTIQGGNDNIQPIDPSFDLWGWPPLRRDRLDRMWHREKVRKLQGAYGFAPTPIADSFPNEQENEQNTPMPDAPTTPESPRPSVVTIDGVEYRSYWSASSSDSNSPCTHPIAVADWPSEPEEAPDDSAYDPMTASDGPPDGSPSGSDDSDYYTDTESDCSRSSKYWMEPGDDRLHIELHGMHLMVPPNQWLYLLKAYLRPDGGMSWIPCDGQLLYMLQSGYAMYAAEWTQEQRELQAQPQTFSGIARDWRVVNWALPMDPEEQEEPEEPPLVVHKGVMYDLMATNVGLEDLRQFTQGQLDAVLPVIVDPRHRHPVDTSDTSILPDTLKTDGGPDDNSMIVMRDIAYDLKGLHFPMELLYGVDCDLAEELLQRFVPSSRIRTVSRFGSLGTRWPRPSTTDFDKDGHVRRFAGAESTEEDLGATGVTEVAERSTNTSMQDGRTEASTSSFQFSREISPSRAESSVKGLLKRCFEEDDAERERRSRELKRLMDAGYVENTFVKAPEPVTTRFLEGHARFTPPIISDTEADSTGALRVAKDGSTNYPELIMHVQYCCMAAMKHEEMLDYLKKQGLEISDSELHRVLLRNGWAEHVDKTLRQQEELRRMVVPPQELAVWSVYGQNQRDGDLPCGRQSGGGLADGEFSFESVFEDGDDGSMAVTGSNNTNVGSSRAEEERGDDNTDGDGTNDVDMDGRFWSESSERPIRDDIALLTPNILAGVVERTPEHDAVLAEIRTLADEFGLKRTFDDYMARNSKPGLRQLLALLREGTRARPEQWRREVNASTANLFRWALFGGPSRRARFMEV</sequence>
<dbReference type="Proteomes" id="UP001186974">
    <property type="component" value="Unassembled WGS sequence"/>
</dbReference>
<keyword evidence="2" id="KW-1185">Reference proteome</keyword>